<dbReference type="AlphaFoldDB" id="A0A7J7MYX5"/>
<reference evidence="1 2" key="1">
    <citation type="journal article" date="2020" name="IScience">
        <title>Genome Sequencing of the Endangered Kingdonia uniflora (Circaeasteraceae, Ranunculales) Reveals Potential Mechanisms of Evolutionary Specialization.</title>
        <authorList>
            <person name="Sun Y."/>
            <person name="Deng T."/>
            <person name="Zhang A."/>
            <person name="Moore M.J."/>
            <person name="Landis J.B."/>
            <person name="Lin N."/>
            <person name="Zhang H."/>
            <person name="Zhang X."/>
            <person name="Huang J."/>
            <person name="Zhang X."/>
            <person name="Sun H."/>
            <person name="Wang H."/>
        </authorList>
    </citation>
    <scope>NUCLEOTIDE SEQUENCE [LARGE SCALE GENOMIC DNA]</scope>
    <source>
        <strain evidence="1">TB1705</strain>
        <tissue evidence="1">Leaf</tissue>
    </source>
</reference>
<evidence type="ECO:0000313" key="1">
    <source>
        <dbReference type="EMBL" id="KAF6159972.1"/>
    </source>
</evidence>
<protein>
    <submittedName>
        <fullName evidence="1">Uncharacterized protein</fullName>
    </submittedName>
</protein>
<organism evidence="1 2">
    <name type="scientific">Kingdonia uniflora</name>
    <dbReference type="NCBI Taxonomy" id="39325"/>
    <lineage>
        <taxon>Eukaryota</taxon>
        <taxon>Viridiplantae</taxon>
        <taxon>Streptophyta</taxon>
        <taxon>Embryophyta</taxon>
        <taxon>Tracheophyta</taxon>
        <taxon>Spermatophyta</taxon>
        <taxon>Magnoliopsida</taxon>
        <taxon>Ranunculales</taxon>
        <taxon>Circaeasteraceae</taxon>
        <taxon>Kingdonia</taxon>
    </lineage>
</organism>
<evidence type="ECO:0000313" key="2">
    <source>
        <dbReference type="Proteomes" id="UP000541444"/>
    </source>
</evidence>
<name>A0A7J7MYX5_9MAGN</name>
<comment type="caution">
    <text evidence="1">The sequence shown here is derived from an EMBL/GenBank/DDBJ whole genome shotgun (WGS) entry which is preliminary data.</text>
</comment>
<sequence length="56" mass="6351">MSKNVNDQEFEELLRFLPIEVKQKSTVYSEHAHNVKACRVPISVSSMPSVMGSERS</sequence>
<keyword evidence="2" id="KW-1185">Reference proteome</keyword>
<proteinExistence type="predicted"/>
<dbReference type="Proteomes" id="UP000541444">
    <property type="component" value="Unassembled WGS sequence"/>
</dbReference>
<dbReference type="EMBL" id="JACGCM010001183">
    <property type="protein sequence ID" value="KAF6159972.1"/>
    <property type="molecule type" value="Genomic_DNA"/>
</dbReference>
<accession>A0A7J7MYX5</accession>
<gene>
    <name evidence="1" type="ORF">GIB67_033056</name>
</gene>